<accession>A0A0F9LAV2</accession>
<dbReference type="Pfam" id="PF16510">
    <property type="entry name" value="P22_portal"/>
    <property type="match status" value="1"/>
</dbReference>
<evidence type="ECO:0000256" key="1">
    <source>
        <dbReference type="SAM" id="MobiDB-lite"/>
    </source>
</evidence>
<sequence>MAENKEETFIAMLTKKEEAGMKKTEEWVSLWQESLRYFFGDQLAHKKEHKEWDWIVINYIWPSAMQEIAKLSKNFSEIHALPWNDDDADSAEAWQNILQWQWEKGINRSGMRLEQIYAILCGKIFGYRVSKIFWDEKCTWDDKQKRWMGDVRHKLWHPAEFWASDNEKIEDGDCGTVRFVDLEWAQARWPQFKKKLELKASKYKDLVSGGDTTIRGQLASAGTFPAKGKGGIDKGLGANDQNRILDRILDSDRMTNTDIDEDKQFVKLSETYFKDYLETKQKIEEDIPPQELIESGEMFSQDGVFYDTRGKPVDMDNWPKRTTKEWTEPDYPTGRYVIHVDDLILNPDDQKYPYSRWPFVVIPHYLLPFMWQGINGVTLYKNVQDMINVTVSHLTNNMKMFGDPKIMVEKGAIDTPPGRHKEHFRIGKAAGSIIRLVKGGIKRVAVIPPVTPSAAALQLYGLFTQEFKNLIGLQDVAQGKAGKNLTATESSYLAISSHDRISLQNVFETEWVRKCCELIAGICQAKYEPERWVRIVGDDKAAGVMQITQEMNQVRFDVDIQPAPAIPMDAEKRLVKLNKAYELMGGPPNVMMPEMLKALEVPNWRKLLQEHSVWVEYMKFQQLYNAVAEGKIDPKEGVRILIAAISQKIGQQLDLNPRKTNEKGTEVKTEIKREKTTDSSPEGGTQTVEGFTQTTTGPQSGETDGNR</sequence>
<comment type="caution">
    <text evidence="2">The sequence shown here is derived from an EMBL/GenBank/DDBJ whole genome shotgun (WGS) entry which is preliminary data.</text>
</comment>
<dbReference type="AlphaFoldDB" id="A0A0F9LAV2"/>
<feature type="region of interest" description="Disordered" evidence="1">
    <location>
        <begin position="655"/>
        <end position="707"/>
    </location>
</feature>
<evidence type="ECO:0000313" key="2">
    <source>
        <dbReference type="EMBL" id="KKM84476.1"/>
    </source>
</evidence>
<reference evidence="2" key="1">
    <citation type="journal article" date="2015" name="Nature">
        <title>Complex archaea that bridge the gap between prokaryotes and eukaryotes.</title>
        <authorList>
            <person name="Spang A."/>
            <person name="Saw J.H."/>
            <person name="Jorgensen S.L."/>
            <person name="Zaremba-Niedzwiedzka K."/>
            <person name="Martijn J."/>
            <person name="Lind A.E."/>
            <person name="van Eijk R."/>
            <person name="Schleper C."/>
            <person name="Guy L."/>
            <person name="Ettema T.J."/>
        </authorList>
    </citation>
    <scope>NUCLEOTIDE SEQUENCE</scope>
</reference>
<feature type="compositionally biased region" description="Polar residues" evidence="1">
    <location>
        <begin position="698"/>
        <end position="707"/>
    </location>
</feature>
<dbReference type="EMBL" id="LAZR01007562">
    <property type="protein sequence ID" value="KKM84476.1"/>
    <property type="molecule type" value="Genomic_DNA"/>
</dbReference>
<dbReference type="InterPro" id="IPR032427">
    <property type="entry name" value="P22_portal"/>
</dbReference>
<proteinExistence type="predicted"/>
<feature type="compositionally biased region" description="Basic and acidic residues" evidence="1">
    <location>
        <begin position="656"/>
        <end position="677"/>
    </location>
</feature>
<feature type="compositionally biased region" description="Low complexity" evidence="1">
    <location>
        <begin position="682"/>
        <end position="697"/>
    </location>
</feature>
<evidence type="ECO:0008006" key="3">
    <source>
        <dbReference type="Google" id="ProtNLM"/>
    </source>
</evidence>
<name>A0A0F9LAV2_9ZZZZ</name>
<gene>
    <name evidence="2" type="ORF">LCGC14_1298790</name>
</gene>
<organism evidence="2">
    <name type="scientific">marine sediment metagenome</name>
    <dbReference type="NCBI Taxonomy" id="412755"/>
    <lineage>
        <taxon>unclassified sequences</taxon>
        <taxon>metagenomes</taxon>
        <taxon>ecological metagenomes</taxon>
    </lineage>
</organism>
<protein>
    <recommendedName>
        <fullName evidence="3">Portal protein</fullName>
    </recommendedName>
</protein>